<dbReference type="PROSITE" id="PS50110">
    <property type="entry name" value="RESPONSE_REGULATORY"/>
    <property type="match status" value="1"/>
</dbReference>
<gene>
    <name evidence="7" type="ORF">SAMN02745180_00372</name>
</gene>
<dbReference type="PROSITE" id="PS00041">
    <property type="entry name" value="HTH_ARAC_FAMILY_1"/>
    <property type="match status" value="1"/>
</dbReference>
<evidence type="ECO:0000256" key="1">
    <source>
        <dbReference type="ARBA" id="ARBA00023015"/>
    </source>
</evidence>
<keyword evidence="3" id="KW-0804">Transcription</keyword>
<evidence type="ECO:0000259" key="6">
    <source>
        <dbReference type="PROSITE" id="PS50110"/>
    </source>
</evidence>
<dbReference type="PROSITE" id="PS01124">
    <property type="entry name" value="HTH_ARAC_FAMILY_2"/>
    <property type="match status" value="1"/>
</dbReference>
<name>A0A1M5T4Q7_9FIRM</name>
<dbReference type="CDD" id="cd17536">
    <property type="entry name" value="REC_YesN-like"/>
    <property type="match status" value="1"/>
</dbReference>
<dbReference type="GO" id="GO:0003700">
    <property type="term" value="F:DNA-binding transcription factor activity"/>
    <property type="evidence" value="ECO:0007669"/>
    <property type="project" value="InterPro"/>
</dbReference>
<accession>A0A1M5T4Q7</accession>
<evidence type="ECO:0000313" key="8">
    <source>
        <dbReference type="Proteomes" id="UP000184389"/>
    </source>
</evidence>
<dbReference type="PANTHER" id="PTHR43280">
    <property type="entry name" value="ARAC-FAMILY TRANSCRIPTIONAL REGULATOR"/>
    <property type="match status" value="1"/>
</dbReference>
<dbReference type="Pfam" id="PF00072">
    <property type="entry name" value="Response_reg"/>
    <property type="match status" value="1"/>
</dbReference>
<dbReference type="SUPFAM" id="SSF46689">
    <property type="entry name" value="Homeodomain-like"/>
    <property type="match status" value="2"/>
</dbReference>
<evidence type="ECO:0000256" key="3">
    <source>
        <dbReference type="ARBA" id="ARBA00023163"/>
    </source>
</evidence>
<dbReference type="SMART" id="SM00342">
    <property type="entry name" value="HTH_ARAC"/>
    <property type="match status" value="1"/>
</dbReference>
<evidence type="ECO:0000256" key="2">
    <source>
        <dbReference type="ARBA" id="ARBA00023125"/>
    </source>
</evidence>
<keyword evidence="2" id="KW-0238">DNA-binding</keyword>
<keyword evidence="8" id="KW-1185">Reference proteome</keyword>
<sequence>MYKVLIVEDEEMIRKGIHYTYDWIGANCVVVGEAKNGKEGLEKIKELEPDIVLVDINMPVMNGITMLEKSIDKYIYSAIIISGYDEFDYAKSAIKLGVSEYLLKPVDKKQLFEALDIAKDEVELKKRYELVKDKLEDIEDVDVVRGDFINSDFKGSKHVRNMIKYVEENYSEKICIKDMVELTGMSDTYLNQKFKEETSYTFNEFVNRYRIQKSINIMKTGKGKIYTIAYDVGFSNYRYFISVFKKYTKATPSEFLEYFKNK</sequence>
<evidence type="ECO:0000259" key="5">
    <source>
        <dbReference type="PROSITE" id="PS01124"/>
    </source>
</evidence>
<organism evidence="7 8">
    <name type="scientific">Sporanaerobacter acetigenes DSM 13106</name>
    <dbReference type="NCBI Taxonomy" id="1123281"/>
    <lineage>
        <taxon>Bacteria</taxon>
        <taxon>Bacillati</taxon>
        <taxon>Bacillota</taxon>
        <taxon>Tissierellia</taxon>
        <taxon>Tissierellales</taxon>
        <taxon>Sporanaerobacteraceae</taxon>
        <taxon>Sporanaerobacter</taxon>
    </lineage>
</organism>
<protein>
    <submittedName>
        <fullName evidence="7">Two-component system, response regulator YesN</fullName>
    </submittedName>
</protein>
<proteinExistence type="predicted"/>
<dbReference type="PANTHER" id="PTHR43280:SF2">
    <property type="entry name" value="HTH-TYPE TRANSCRIPTIONAL REGULATOR EXSA"/>
    <property type="match status" value="1"/>
</dbReference>
<dbReference type="GO" id="GO:0043565">
    <property type="term" value="F:sequence-specific DNA binding"/>
    <property type="evidence" value="ECO:0007669"/>
    <property type="project" value="InterPro"/>
</dbReference>
<dbReference type="InterPro" id="IPR018062">
    <property type="entry name" value="HTH_AraC-typ_CS"/>
</dbReference>
<evidence type="ECO:0000256" key="4">
    <source>
        <dbReference type="PROSITE-ProRule" id="PRU00169"/>
    </source>
</evidence>
<dbReference type="GO" id="GO:0000160">
    <property type="term" value="P:phosphorelay signal transduction system"/>
    <property type="evidence" value="ECO:0007669"/>
    <property type="project" value="InterPro"/>
</dbReference>
<dbReference type="InterPro" id="IPR009057">
    <property type="entry name" value="Homeodomain-like_sf"/>
</dbReference>
<dbReference type="AlphaFoldDB" id="A0A1M5T4Q7"/>
<dbReference type="EMBL" id="FQXR01000002">
    <property type="protein sequence ID" value="SHH45729.1"/>
    <property type="molecule type" value="Genomic_DNA"/>
</dbReference>
<keyword evidence="4" id="KW-0597">Phosphoprotein</keyword>
<dbReference type="Gene3D" id="3.40.50.2300">
    <property type="match status" value="1"/>
</dbReference>
<dbReference type="OrthoDB" id="9759232at2"/>
<dbReference type="Gene3D" id="1.10.10.60">
    <property type="entry name" value="Homeodomain-like"/>
    <property type="match status" value="2"/>
</dbReference>
<keyword evidence="1" id="KW-0805">Transcription regulation</keyword>
<feature type="domain" description="HTH araC/xylS-type" evidence="5">
    <location>
        <begin position="160"/>
        <end position="258"/>
    </location>
</feature>
<dbReference type="Pfam" id="PF12833">
    <property type="entry name" value="HTH_18"/>
    <property type="match status" value="1"/>
</dbReference>
<dbReference type="InterPro" id="IPR001789">
    <property type="entry name" value="Sig_transdc_resp-reg_receiver"/>
</dbReference>
<dbReference type="SUPFAM" id="SSF52172">
    <property type="entry name" value="CheY-like"/>
    <property type="match status" value="1"/>
</dbReference>
<dbReference type="Proteomes" id="UP000184389">
    <property type="component" value="Unassembled WGS sequence"/>
</dbReference>
<feature type="modified residue" description="4-aspartylphosphate" evidence="4">
    <location>
        <position position="55"/>
    </location>
</feature>
<dbReference type="STRING" id="1123281.SAMN02745180_00372"/>
<reference evidence="7 8" key="1">
    <citation type="submission" date="2016-11" db="EMBL/GenBank/DDBJ databases">
        <authorList>
            <person name="Jaros S."/>
            <person name="Januszkiewicz K."/>
            <person name="Wedrychowicz H."/>
        </authorList>
    </citation>
    <scope>NUCLEOTIDE SEQUENCE [LARGE SCALE GENOMIC DNA]</scope>
    <source>
        <strain evidence="7 8">DSM 13106</strain>
    </source>
</reference>
<feature type="domain" description="Response regulatory" evidence="6">
    <location>
        <begin position="3"/>
        <end position="119"/>
    </location>
</feature>
<dbReference type="InterPro" id="IPR018060">
    <property type="entry name" value="HTH_AraC"/>
</dbReference>
<evidence type="ECO:0000313" key="7">
    <source>
        <dbReference type="EMBL" id="SHH45729.1"/>
    </source>
</evidence>
<dbReference type="InterPro" id="IPR011006">
    <property type="entry name" value="CheY-like_superfamily"/>
</dbReference>
<dbReference type="SMART" id="SM00448">
    <property type="entry name" value="REC"/>
    <property type="match status" value="1"/>
</dbReference>